<evidence type="ECO:0000313" key="1">
    <source>
        <dbReference type="EMBL" id="ROO84153.1"/>
    </source>
</evidence>
<organism evidence="1 2">
    <name type="scientific">Actinocorallia herbida</name>
    <dbReference type="NCBI Taxonomy" id="58109"/>
    <lineage>
        <taxon>Bacteria</taxon>
        <taxon>Bacillati</taxon>
        <taxon>Actinomycetota</taxon>
        <taxon>Actinomycetes</taxon>
        <taxon>Streptosporangiales</taxon>
        <taxon>Thermomonosporaceae</taxon>
        <taxon>Actinocorallia</taxon>
    </lineage>
</organism>
<dbReference type="AlphaFoldDB" id="A0A3N1CS75"/>
<comment type="caution">
    <text evidence="1">The sequence shown here is derived from an EMBL/GenBank/DDBJ whole genome shotgun (WGS) entry which is preliminary data.</text>
</comment>
<reference evidence="1 2" key="1">
    <citation type="submission" date="2018-11" db="EMBL/GenBank/DDBJ databases">
        <title>Sequencing the genomes of 1000 actinobacteria strains.</title>
        <authorList>
            <person name="Klenk H.-P."/>
        </authorList>
    </citation>
    <scope>NUCLEOTIDE SEQUENCE [LARGE SCALE GENOMIC DNA]</scope>
    <source>
        <strain evidence="1 2">DSM 44254</strain>
    </source>
</reference>
<protein>
    <submittedName>
        <fullName evidence="1">Uncharacterized protein</fullName>
    </submittedName>
</protein>
<sequence>MTAAEAERFIVTMVPVVAQHLAESGRFRISAWTEELQAVFREITGRTSAALGRPLMGYTNGREFWIVPSDAADEVDVNAAAPLTP</sequence>
<accession>A0A3N1CS75</accession>
<name>A0A3N1CS75_9ACTN</name>
<proteinExistence type="predicted"/>
<keyword evidence="2" id="KW-1185">Reference proteome</keyword>
<dbReference type="EMBL" id="RJKE01000001">
    <property type="protein sequence ID" value="ROO84153.1"/>
    <property type="molecule type" value="Genomic_DNA"/>
</dbReference>
<dbReference type="Proteomes" id="UP000272400">
    <property type="component" value="Unassembled WGS sequence"/>
</dbReference>
<gene>
    <name evidence="1" type="ORF">EDD29_1670</name>
</gene>
<evidence type="ECO:0000313" key="2">
    <source>
        <dbReference type="Proteomes" id="UP000272400"/>
    </source>
</evidence>